<feature type="domain" description="AAA+ ATPase" evidence="1">
    <location>
        <begin position="186"/>
        <end position="473"/>
    </location>
</feature>
<dbReference type="Proteomes" id="UP000255224">
    <property type="component" value="Unassembled WGS sequence"/>
</dbReference>
<organism evidence="3 4">
    <name type="scientific">Chryseobacterium carnipullorum</name>
    <dbReference type="NCBI Taxonomy" id="1124835"/>
    <lineage>
        <taxon>Bacteria</taxon>
        <taxon>Pseudomonadati</taxon>
        <taxon>Bacteroidota</taxon>
        <taxon>Flavobacteriia</taxon>
        <taxon>Flavobacteriales</taxon>
        <taxon>Weeksellaceae</taxon>
        <taxon>Chryseobacterium group</taxon>
        <taxon>Chryseobacterium</taxon>
    </lineage>
</organism>
<proteinExistence type="predicted"/>
<gene>
    <name evidence="2" type="ORF">EG346_01945</name>
    <name evidence="3" type="ORF">NCTC13533_04228</name>
</gene>
<dbReference type="OrthoDB" id="1356651at2"/>
<accession>A0A3G6NEN9</accession>
<protein>
    <submittedName>
        <fullName evidence="2">DUF1832 domain-containing protein</fullName>
    </submittedName>
    <submittedName>
        <fullName evidence="3">Type IV secretory pathway, VirB4 components</fullName>
    </submittedName>
</protein>
<dbReference type="InterPro" id="IPR014969">
    <property type="entry name" value="DNA_S_DndE"/>
</dbReference>
<sequence>MQINIRTSEANQEIVRKLTSRLPVGTKENVIARIALGYSLQNGKRFTVSEFSLYDSKGKEYKDHILFDAKYRDFYIALVCQYYGIYKTNDNIPKYIKLHIDHGLELMDNLFSNNNNYTFLDFLTEHLDKGISMLDTVKVSLDAVKNNNQGIEKSYFSEPIKILIGNYLANKSEDVVLNFNDTGIYNNNHIAVAGSSGTGKTQFALQLLREISEKSNHHVNFIYLDFKGLKDDDLAEMQPFFEKTKSQFIDAPKTPFPVNPLSFIDSINDVNKQMGIDKFVDIICKYSNIGIKQRGKLREATIEAFQKMKPGAYPSFSEINEQLLELVGEKRDTLTEIIDELSRYNVFQEDKKVKNFLNQNIYLSLSGDLSNSVRFTSLFLIINYIYNVFMNMDSTPTENGFRAMRYVLLIDEAHVIFKEKKYQDILEKILREVRSKGVSVVLLSQGIEEFNQPTFDFSSMCEISFLLNIKDKNNTKAINKFLGFSEKDGLKAYRSLEKIQKGQAISNMKEFPKGELFEIKQFYNS</sequence>
<dbReference type="InterPro" id="IPR003593">
    <property type="entry name" value="AAA+_ATPase"/>
</dbReference>
<evidence type="ECO:0000313" key="3">
    <source>
        <dbReference type="EMBL" id="STD07410.1"/>
    </source>
</evidence>
<dbReference type="Gene3D" id="3.40.50.300">
    <property type="entry name" value="P-loop containing nucleotide triphosphate hydrolases"/>
    <property type="match status" value="1"/>
</dbReference>
<dbReference type="RefSeq" id="WP_123876814.1">
    <property type="nucleotide sequence ID" value="NZ_CP033920.1"/>
</dbReference>
<dbReference type="REBASE" id="281467">
    <property type="entry name" value="M.Cca188DndEP"/>
</dbReference>
<dbReference type="Pfam" id="PF08870">
    <property type="entry name" value="DndE"/>
    <property type="match status" value="1"/>
</dbReference>
<reference evidence="5" key="2">
    <citation type="submission" date="2018-11" db="EMBL/GenBank/DDBJ databases">
        <title>Proposal to divide the Flavobacteriaceae and reorganize its genera based on Amino Acid Identity values calculated from whole genome sequences.</title>
        <authorList>
            <person name="Nicholson A.C."/>
            <person name="Gulvik C.A."/>
            <person name="Whitney A.M."/>
            <person name="Humrighouse B.W."/>
            <person name="Bell M."/>
            <person name="Holmes B."/>
            <person name="Steigerwalt A.G."/>
            <person name="Villarma A."/>
            <person name="Sheth M."/>
            <person name="Batra D."/>
            <person name="Pryor J."/>
            <person name="Bernardet J.-F."/>
            <person name="Hugo C."/>
            <person name="Kampfer P."/>
            <person name="Newman J."/>
            <person name="McQuiston J.R."/>
        </authorList>
    </citation>
    <scope>NUCLEOTIDE SEQUENCE [LARGE SCALE GENOMIC DNA]</scope>
    <source>
        <strain evidence="5">G0188</strain>
    </source>
</reference>
<dbReference type="EMBL" id="CP033920">
    <property type="protein sequence ID" value="AZA47035.1"/>
    <property type="molecule type" value="Genomic_DNA"/>
</dbReference>
<dbReference type="AlphaFoldDB" id="A0A376EEH7"/>
<dbReference type="PANTHER" id="PTHR30121:SF6">
    <property type="entry name" value="SLR6007 PROTEIN"/>
    <property type="match status" value="1"/>
</dbReference>
<name>A0A376EEH7_CHRCU</name>
<evidence type="ECO:0000313" key="5">
    <source>
        <dbReference type="Proteomes" id="UP000273270"/>
    </source>
</evidence>
<reference evidence="2" key="3">
    <citation type="submission" date="2018-11" db="EMBL/GenBank/DDBJ databases">
        <title>Proposal to divide the Flavobacteriaceae and reorganize its genera based on Amino Acid Identity values calculated from whole genome sequences.</title>
        <authorList>
            <person name="Nicholson A.C."/>
            <person name="Gulvik C.A."/>
            <person name="Whitney A.M."/>
            <person name="Humrighouse B.W."/>
            <person name="Bell M."/>
            <person name="Holmes B."/>
            <person name="Steigerwalt A."/>
            <person name="Villarma A."/>
            <person name="Sheth M."/>
            <person name="Batra D."/>
            <person name="Pryor J."/>
            <person name="Bernardet J.-F."/>
            <person name="Hugo C."/>
            <person name="Kampfer P."/>
            <person name="Newman J."/>
            <person name="Mcquiston J.R."/>
        </authorList>
    </citation>
    <scope>NUCLEOTIDE SEQUENCE [LARGE SCALE GENOMIC DNA]</scope>
    <source>
        <strain evidence="2">G0188</strain>
    </source>
</reference>
<dbReference type="EMBL" id="UFVQ01000003">
    <property type="protein sequence ID" value="STD07410.1"/>
    <property type="molecule type" value="Genomic_DNA"/>
</dbReference>
<evidence type="ECO:0000313" key="2">
    <source>
        <dbReference type="EMBL" id="AZA47035.1"/>
    </source>
</evidence>
<dbReference type="InterPro" id="IPR038472">
    <property type="entry name" value="DndE_sf"/>
</dbReference>
<dbReference type="Gene3D" id="1.10.1220.160">
    <property type="entry name" value="DNA sulphur modification protein DndE"/>
    <property type="match status" value="1"/>
</dbReference>
<accession>A0A376EEH7</accession>
<dbReference type="SUPFAM" id="SSF52540">
    <property type="entry name" value="P-loop containing nucleoside triphosphate hydrolases"/>
    <property type="match status" value="1"/>
</dbReference>
<evidence type="ECO:0000313" key="4">
    <source>
        <dbReference type="Proteomes" id="UP000255224"/>
    </source>
</evidence>
<dbReference type="SMART" id="SM00382">
    <property type="entry name" value="AAA"/>
    <property type="match status" value="1"/>
</dbReference>
<keyword evidence="5" id="KW-1185">Reference proteome</keyword>
<dbReference type="KEGG" id="ccau:EG346_01945"/>
<dbReference type="InterPro" id="IPR051162">
    <property type="entry name" value="T4SS_component"/>
</dbReference>
<dbReference type="REBASE" id="426168">
    <property type="entry name" value="M.Csh13533DndEP"/>
</dbReference>
<dbReference type="InterPro" id="IPR027417">
    <property type="entry name" value="P-loop_NTPase"/>
</dbReference>
<evidence type="ECO:0000259" key="1">
    <source>
        <dbReference type="SMART" id="SM00382"/>
    </source>
</evidence>
<dbReference type="PANTHER" id="PTHR30121">
    <property type="entry name" value="UNCHARACTERIZED PROTEIN YJGR-RELATED"/>
    <property type="match status" value="1"/>
</dbReference>
<dbReference type="Proteomes" id="UP000273270">
    <property type="component" value="Chromosome"/>
</dbReference>
<reference evidence="3 4" key="1">
    <citation type="submission" date="2018-06" db="EMBL/GenBank/DDBJ databases">
        <authorList>
            <consortium name="Pathogen Informatics"/>
            <person name="Doyle S."/>
        </authorList>
    </citation>
    <scope>NUCLEOTIDE SEQUENCE [LARGE SCALE GENOMIC DNA]</scope>
    <source>
        <strain evidence="3 4">NCTC13533</strain>
    </source>
</reference>